<proteinExistence type="predicted"/>
<feature type="region of interest" description="Disordered" evidence="1">
    <location>
        <begin position="123"/>
        <end position="236"/>
    </location>
</feature>
<sequence>MQTPAATPSSALDPIKLHMASGSDPASASFADKYRTALHQQVLLAAKLAAAETTANQLVLDLRRVKAEADTLRALLVASGVPAALARLPPITPLSGFAGTHTDLQNASSLTLNAPSETIVDASLGLLPSREEDEYTEPPSRRGRSRSSPIVTDSTTYDAAKPIPSPQSMTQSPIVPKREISSSNDSDTLSVEPNRRTSTSSTTTSVSTAANTATNSVKRSNNPVSTSPMHDHTDNLLPANSLAWTDIIRMRYPNFQRSTVQTSKHAREFIETRQIPFFRVTPTHSLGRSKPTYAIPPEMQKPFLDYFEEKFSGTGVLGRRRPGGDVFVGMPGYDDSFPDIEPDTAATEDKNLQAGSREVGEGQPKSAPSGVKRKAPAKRTVSKSETRKNPVSPEAERPTATEDAESSEAAAKKLKTNSSSKAVSKSGYILTRYNTIVNRMMPGFKTLSNEARVAIKKGVKQFLLHQLGTTFDECIMMTPSENSGQTNAAPKQTYGVPEHLIPGFQQWVYVELKKCFPDLVVLDPKATAV</sequence>
<feature type="region of interest" description="Disordered" evidence="1">
    <location>
        <begin position="352"/>
        <end position="417"/>
    </location>
</feature>
<accession>A0A507F5U2</accession>
<gene>
    <name evidence="2" type="ORF">CcCBS67573_g06070</name>
</gene>
<dbReference type="OrthoDB" id="2120242at2759"/>
<reference evidence="2 3" key="1">
    <citation type="journal article" date="2019" name="Sci. Rep.">
        <title>Comparative genomics of chytrid fungi reveal insights into the obligate biotrophic and pathogenic lifestyle of Synchytrium endobioticum.</title>
        <authorList>
            <person name="van de Vossenberg B.T.L.H."/>
            <person name="Warris S."/>
            <person name="Nguyen H.D.T."/>
            <person name="van Gent-Pelzer M.P.E."/>
            <person name="Joly D.L."/>
            <person name="van de Geest H.C."/>
            <person name="Bonants P.J.M."/>
            <person name="Smith D.S."/>
            <person name="Levesque C.A."/>
            <person name="van der Lee T.A.J."/>
        </authorList>
    </citation>
    <scope>NUCLEOTIDE SEQUENCE [LARGE SCALE GENOMIC DNA]</scope>
    <source>
        <strain evidence="2 3">CBS 675.73</strain>
    </source>
</reference>
<name>A0A507F5U2_9FUNG</name>
<feature type="compositionally biased region" description="Low complexity" evidence="1">
    <location>
        <begin position="197"/>
        <end position="217"/>
    </location>
</feature>
<feature type="compositionally biased region" description="Polar residues" evidence="1">
    <location>
        <begin position="181"/>
        <end position="191"/>
    </location>
</feature>
<dbReference type="AlphaFoldDB" id="A0A507F5U2"/>
<evidence type="ECO:0000313" key="2">
    <source>
        <dbReference type="EMBL" id="TPX71661.1"/>
    </source>
</evidence>
<dbReference type="EMBL" id="QEAP01000242">
    <property type="protein sequence ID" value="TPX71661.1"/>
    <property type="molecule type" value="Genomic_DNA"/>
</dbReference>
<evidence type="ECO:0000256" key="1">
    <source>
        <dbReference type="SAM" id="MobiDB-lite"/>
    </source>
</evidence>
<feature type="compositionally biased region" description="Polar residues" evidence="1">
    <location>
        <begin position="218"/>
        <end position="228"/>
    </location>
</feature>
<feature type="compositionally biased region" description="Basic and acidic residues" evidence="1">
    <location>
        <begin position="382"/>
        <end position="400"/>
    </location>
</feature>
<keyword evidence="3" id="KW-1185">Reference proteome</keyword>
<protein>
    <submittedName>
        <fullName evidence="2">Uncharacterized protein</fullName>
    </submittedName>
</protein>
<dbReference type="Proteomes" id="UP000320333">
    <property type="component" value="Unassembled WGS sequence"/>
</dbReference>
<organism evidence="2 3">
    <name type="scientific">Chytriomyces confervae</name>
    <dbReference type="NCBI Taxonomy" id="246404"/>
    <lineage>
        <taxon>Eukaryota</taxon>
        <taxon>Fungi</taxon>
        <taxon>Fungi incertae sedis</taxon>
        <taxon>Chytridiomycota</taxon>
        <taxon>Chytridiomycota incertae sedis</taxon>
        <taxon>Chytridiomycetes</taxon>
        <taxon>Chytridiales</taxon>
        <taxon>Chytriomycetaceae</taxon>
        <taxon>Chytriomyces</taxon>
    </lineage>
</organism>
<comment type="caution">
    <text evidence="2">The sequence shown here is derived from an EMBL/GenBank/DDBJ whole genome shotgun (WGS) entry which is preliminary data.</text>
</comment>
<feature type="compositionally biased region" description="Basic residues" evidence="1">
    <location>
        <begin position="371"/>
        <end position="381"/>
    </location>
</feature>
<evidence type="ECO:0000313" key="3">
    <source>
        <dbReference type="Proteomes" id="UP000320333"/>
    </source>
</evidence>